<organism evidence="2 3">
    <name type="scientific">endosymbiont of Riftia pachyptila</name>
    <name type="common">vent Ph05</name>
    <dbReference type="NCBI Taxonomy" id="1048808"/>
    <lineage>
        <taxon>Bacteria</taxon>
        <taxon>Pseudomonadati</taxon>
        <taxon>Pseudomonadota</taxon>
        <taxon>Gammaproteobacteria</taxon>
        <taxon>sulfur-oxidizing symbionts</taxon>
    </lineage>
</organism>
<reference evidence="2" key="1">
    <citation type="journal article" date="2011" name="ISME J.">
        <title>The endosymbionts of the deep-sea tubeworms Riftia pachyptila and Tevnia jerichonana share an identical physiology as revealed by proteogenomic analyses.</title>
        <authorList>
            <person name="Gardebrecht A."/>
            <person name="Markert S."/>
            <person name="Felbeck H."/>
            <person name="Thuermer A."/>
            <person name="Albrecht D."/>
            <person name="Wollherr A."/>
            <person name="Kabisch J."/>
            <person name="Lehmann R."/>
            <person name="Daniel R."/>
            <person name="Liesegang H."/>
            <person name="Hecker M."/>
            <person name="Sievert S.M."/>
            <person name="Schweder T."/>
        </authorList>
    </citation>
    <scope>NUCLEOTIDE SEQUENCE [LARGE SCALE GENOMIC DNA]</scope>
</reference>
<protein>
    <submittedName>
        <fullName evidence="2">Transposase, IS204/IS1001/IS1096/IS1165 family</fullName>
    </submittedName>
</protein>
<sequence length="112" mass="12505">MLYACEGRDHSTVERFTEDLTAHGGDAGNITAACTDMPKAFIKGVGAHLPNADLTFDKFHVVQLANKAVDEVRRQEVKEGPILRNSRWCYLKDQSKLSGKQSAMMYCLSRSR</sequence>
<gene>
    <name evidence="2" type="ORF">Rifp1Sym_hd00030</name>
</gene>
<name>G2DI06_9GAMM</name>
<proteinExistence type="predicted"/>
<evidence type="ECO:0000313" key="2">
    <source>
        <dbReference type="EMBL" id="EGV49750.1"/>
    </source>
</evidence>
<evidence type="ECO:0000313" key="3">
    <source>
        <dbReference type="Proteomes" id="UP000004491"/>
    </source>
</evidence>
<comment type="caution">
    <text evidence="2">The sequence shown here is derived from an EMBL/GenBank/DDBJ whole genome shotgun (WGS) entry which is preliminary data.</text>
</comment>
<keyword evidence="3" id="KW-1185">Reference proteome</keyword>
<accession>G2DI06</accession>
<dbReference type="PANTHER" id="PTHR33498:SF1">
    <property type="entry name" value="TRANSPOSASE FOR INSERTION SEQUENCE ELEMENT IS1557"/>
    <property type="match status" value="1"/>
</dbReference>
<dbReference type="InterPro" id="IPR002560">
    <property type="entry name" value="Transposase_DDE"/>
</dbReference>
<dbReference type="InterPro" id="IPR047951">
    <property type="entry name" value="Transpos_ISL3"/>
</dbReference>
<dbReference type="PANTHER" id="PTHR33498">
    <property type="entry name" value="TRANSPOSASE FOR INSERTION SEQUENCE ELEMENT IS1557"/>
    <property type="match status" value="1"/>
</dbReference>
<dbReference type="EMBL" id="AFOC01000187">
    <property type="protein sequence ID" value="EGV49750.1"/>
    <property type="molecule type" value="Genomic_DNA"/>
</dbReference>
<dbReference type="Proteomes" id="UP000004491">
    <property type="component" value="Unassembled WGS sequence"/>
</dbReference>
<feature type="domain" description="Transposase IS204/IS1001/IS1096/IS1165 DDE" evidence="1">
    <location>
        <begin position="2"/>
        <end position="104"/>
    </location>
</feature>
<dbReference type="AlphaFoldDB" id="G2DI06"/>
<evidence type="ECO:0000259" key="1">
    <source>
        <dbReference type="Pfam" id="PF01610"/>
    </source>
</evidence>
<dbReference type="Pfam" id="PF01610">
    <property type="entry name" value="DDE_Tnp_ISL3"/>
    <property type="match status" value="1"/>
</dbReference>